<evidence type="ECO:0000256" key="2">
    <source>
        <dbReference type="SAM" id="MobiDB-lite"/>
    </source>
</evidence>
<evidence type="ECO:0000259" key="3">
    <source>
        <dbReference type="PROSITE" id="PS50158"/>
    </source>
</evidence>
<dbReference type="SUPFAM" id="SSF57756">
    <property type="entry name" value="Retrovirus zinc finger-like domains"/>
    <property type="match status" value="1"/>
</dbReference>
<organism evidence="4 5">
    <name type="scientific">Phainopepla nitens</name>
    <name type="common">Phainopepla</name>
    <dbReference type="NCBI Taxonomy" id="161653"/>
    <lineage>
        <taxon>Eukaryota</taxon>
        <taxon>Metazoa</taxon>
        <taxon>Chordata</taxon>
        <taxon>Craniata</taxon>
        <taxon>Vertebrata</taxon>
        <taxon>Euteleostomi</taxon>
        <taxon>Archelosauria</taxon>
        <taxon>Archosauria</taxon>
        <taxon>Dinosauria</taxon>
        <taxon>Saurischia</taxon>
        <taxon>Theropoda</taxon>
        <taxon>Coelurosauria</taxon>
        <taxon>Aves</taxon>
        <taxon>Neognathae</taxon>
        <taxon>Neoaves</taxon>
        <taxon>Telluraves</taxon>
        <taxon>Australaves</taxon>
        <taxon>Passeriformes</taxon>
        <taxon>Bombycillidae</taxon>
        <taxon>Phainopepla</taxon>
    </lineage>
</organism>
<gene>
    <name evidence="4" type="primary">Ervk10_1</name>
    <name evidence="4" type="ORF">PHANIT_R15403</name>
</gene>
<dbReference type="SMART" id="SM00343">
    <property type="entry name" value="ZnF_C2HC"/>
    <property type="match status" value="2"/>
</dbReference>
<dbReference type="PANTHER" id="PTHR40389">
    <property type="entry name" value="ENDOGENOUS RETROVIRUS GROUP K MEMBER 24 GAG POLYPROTEIN-RELATED"/>
    <property type="match status" value="1"/>
</dbReference>
<dbReference type="GO" id="GO:0003676">
    <property type="term" value="F:nucleic acid binding"/>
    <property type="evidence" value="ECO:0007669"/>
    <property type="project" value="InterPro"/>
</dbReference>
<feature type="non-terminal residue" evidence="4">
    <location>
        <position position="106"/>
    </location>
</feature>
<evidence type="ECO:0000313" key="5">
    <source>
        <dbReference type="Proteomes" id="UP000579685"/>
    </source>
</evidence>
<evidence type="ECO:0000256" key="1">
    <source>
        <dbReference type="PROSITE-ProRule" id="PRU00047"/>
    </source>
</evidence>
<feature type="non-terminal residue" evidence="4">
    <location>
        <position position="1"/>
    </location>
</feature>
<feature type="domain" description="CCHC-type" evidence="3">
    <location>
        <begin position="18"/>
        <end position="31"/>
    </location>
</feature>
<dbReference type="EMBL" id="VXBQ01017847">
    <property type="protein sequence ID" value="NXO74587.1"/>
    <property type="molecule type" value="Genomic_DNA"/>
</dbReference>
<feature type="compositionally biased region" description="Polar residues" evidence="2">
    <location>
        <begin position="95"/>
        <end position="106"/>
    </location>
</feature>
<dbReference type="AlphaFoldDB" id="A0A7L1UP28"/>
<feature type="region of interest" description="Disordered" evidence="2">
    <location>
        <begin position="82"/>
        <end position="106"/>
    </location>
</feature>
<dbReference type="Pfam" id="PF00098">
    <property type="entry name" value="zf-CCHC"/>
    <property type="match status" value="1"/>
</dbReference>
<keyword evidence="5" id="KW-1185">Reference proteome</keyword>
<keyword evidence="1" id="KW-0863">Zinc-finger</keyword>
<evidence type="ECO:0000313" key="4">
    <source>
        <dbReference type="EMBL" id="NXO74587.1"/>
    </source>
</evidence>
<dbReference type="PROSITE" id="PS50158">
    <property type="entry name" value="ZF_CCHC"/>
    <property type="match status" value="1"/>
</dbReference>
<protein>
    <submittedName>
        <fullName evidence="4">GAK10 protein</fullName>
    </submittedName>
</protein>
<dbReference type="InterPro" id="IPR001878">
    <property type="entry name" value="Znf_CCHC"/>
</dbReference>
<dbReference type="Proteomes" id="UP000579685">
    <property type="component" value="Unassembled WGS sequence"/>
</dbReference>
<keyword evidence="1" id="KW-0479">Metal-binding</keyword>
<sequence length="106" mass="11409">MVAAFAALKGSSGIPGVCFNCSKPGHLKKDCFAWKGAKPKAPDVCPRCCKGHHFANLCCSDSEGRPIQGNWNWSVGRHRAQTPIPQPTLQMPPAQMSNGDSLQVFT</sequence>
<keyword evidence="1" id="KW-0862">Zinc</keyword>
<dbReference type="PANTHER" id="PTHR40389:SF3">
    <property type="entry name" value="IGE-BINDING PROTEIN"/>
    <property type="match status" value="1"/>
</dbReference>
<reference evidence="4 5" key="1">
    <citation type="submission" date="2019-09" db="EMBL/GenBank/DDBJ databases">
        <title>Bird 10,000 Genomes (B10K) Project - Family phase.</title>
        <authorList>
            <person name="Zhang G."/>
        </authorList>
    </citation>
    <scope>NUCLEOTIDE SEQUENCE [LARGE SCALE GENOMIC DNA]</scope>
    <source>
        <strain evidence="4">B10K-DU-002-32</strain>
        <tissue evidence="4">Muscle</tissue>
    </source>
</reference>
<dbReference type="Gene3D" id="4.10.60.10">
    <property type="entry name" value="Zinc finger, CCHC-type"/>
    <property type="match status" value="1"/>
</dbReference>
<name>A0A7L1UP28_PHANI</name>
<comment type="caution">
    <text evidence="4">The sequence shown here is derived from an EMBL/GenBank/DDBJ whole genome shotgun (WGS) entry which is preliminary data.</text>
</comment>
<dbReference type="InterPro" id="IPR036875">
    <property type="entry name" value="Znf_CCHC_sf"/>
</dbReference>
<proteinExistence type="predicted"/>
<dbReference type="GO" id="GO:0008270">
    <property type="term" value="F:zinc ion binding"/>
    <property type="evidence" value="ECO:0007669"/>
    <property type="project" value="UniProtKB-KW"/>
</dbReference>
<accession>A0A7L1UP28</accession>
<dbReference type="InterPro" id="IPR050195">
    <property type="entry name" value="Primate_lentivir_Gag_pol-like"/>
</dbReference>